<organism evidence="1 2">
    <name type="scientific">Escherichia coli</name>
    <dbReference type="NCBI Taxonomy" id="562"/>
    <lineage>
        <taxon>Bacteria</taxon>
        <taxon>Pseudomonadati</taxon>
        <taxon>Pseudomonadota</taxon>
        <taxon>Gammaproteobacteria</taxon>
        <taxon>Enterobacterales</taxon>
        <taxon>Enterobacteriaceae</taxon>
        <taxon>Escherichia</taxon>
    </lineage>
</organism>
<name>A0A376RK85_ECOLX</name>
<evidence type="ECO:0000313" key="2">
    <source>
        <dbReference type="Proteomes" id="UP000254159"/>
    </source>
</evidence>
<accession>A0A376RK85</accession>
<proteinExistence type="predicted"/>
<sequence length="68" mass="7024">MADMNRTTKGALLGAGVGLLTGNGVNGVLKGAAVGAGVGAVNRKRPRRVKMRVKVQKWVPPLVLSLAF</sequence>
<dbReference type="AlphaFoldDB" id="A0A376RK85"/>
<reference evidence="1 2" key="1">
    <citation type="submission" date="2018-06" db="EMBL/GenBank/DDBJ databases">
        <authorList>
            <consortium name="Pathogen Informatics"/>
            <person name="Doyle S."/>
        </authorList>
    </citation>
    <scope>NUCLEOTIDE SEQUENCE [LARGE SCALE GENOMIC DNA]</scope>
    <source>
        <strain evidence="1 2">NCTC10865</strain>
    </source>
</reference>
<dbReference type="EMBL" id="UGCD01000002">
    <property type="protein sequence ID" value="STI18283.1"/>
    <property type="molecule type" value="Genomic_DNA"/>
</dbReference>
<protein>
    <submittedName>
        <fullName evidence="1">Conserved protein, UPF0757 family</fullName>
    </submittedName>
</protein>
<gene>
    <name evidence="1" type="primary">ymgG</name>
    <name evidence="1" type="ORF">NCTC10865_03613</name>
</gene>
<dbReference type="Proteomes" id="UP000254159">
    <property type="component" value="Unassembled WGS sequence"/>
</dbReference>
<evidence type="ECO:0000313" key="1">
    <source>
        <dbReference type="EMBL" id="STI18283.1"/>
    </source>
</evidence>